<dbReference type="AlphaFoldDB" id="A0A418W5X8"/>
<dbReference type="Pfam" id="PF09476">
    <property type="entry name" value="Pilus_CpaD"/>
    <property type="match status" value="1"/>
</dbReference>
<organism evidence="1 2">
    <name type="scientific">Sphingomonas cavernae</name>
    <dbReference type="NCBI Taxonomy" id="2320861"/>
    <lineage>
        <taxon>Bacteria</taxon>
        <taxon>Pseudomonadati</taxon>
        <taxon>Pseudomonadota</taxon>
        <taxon>Alphaproteobacteria</taxon>
        <taxon>Sphingomonadales</taxon>
        <taxon>Sphingomonadaceae</taxon>
        <taxon>Sphingomonas</taxon>
    </lineage>
</organism>
<evidence type="ECO:0008006" key="3">
    <source>
        <dbReference type="Google" id="ProtNLM"/>
    </source>
</evidence>
<comment type="caution">
    <text evidence="1">The sequence shown here is derived from an EMBL/GenBank/DDBJ whole genome shotgun (WGS) entry which is preliminary data.</text>
</comment>
<evidence type="ECO:0000313" key="1">
    <source>
        <dbReference type="EMBL" id="RJF85412.1"/>
    </source>
</evidence>
<keyword evidence="2" id="KW-1185">Reference proteome</keyword>
<dbReference type="InterPro" id="IPR019027">
    <property type="entry name" value="Pilus_biogenesis_CpaD-related"/>
</dbReference>
<dbReference type="Proteomes" id="UP000286100">
    <property type="component" value="Unassembled WGS sequence"/>
</dbReference>
<dbReference type="EMBL" id="QYUM01000004">
    <property type="protein sequence ID" value="RJF85412.1"/>
    <property type="molecule type" value="Genomic_DNA"/>
</dbReference>
<protein>
    <recommendedName>
        <fullName evidence="3">Pilus assembly protein CpaD</fullName>
    </recommendedName>
</protein>
<reference evidence="1 2" key="1">
    <citation type="submission" date="2018-09" db="EMBL/GenBank/DDBJ databases">
        <authorList>
            <person name="Zhu H."/>
        </authorList>
    </citation>
    <scope>NUCLEOTIDE SEQUENCE [LARGE SCALE GENOMIC DNA]</scope>
    <source>
        <strain evidence="1 2">K2R01-6</strain>
    </source>
</reference>
<dbReference type="PROSITE" id="PS51257">
    <property type="entry name" value="PROKAR_LIPOPROTEIN"/>
    <property type="match status" value="1"/>
</dbReference>
<gene>
    <name evidence="1" type="ORF">D3876_15830</name>
</gene>
<dbReference type="RefSeq" id="WP_119764134.1">
    <property type="nucleotide sequence ID" value="NZ_QYUM01000004.1"/>
</dbReference>
<accession>A0A418W5X8</accession>
<dbReference type="OrthoDB" id="9802674at2"/>
<sequence length="217" mass="22370">MSKIVKTLSGTAGIALALALGGCGGGTFNPGMESVHQPVVQRTDYTVDLQTGGERGLAAGETQRLSTWFDTLELGYGDRVSIDDPSGLASSGARETVAAVAARSGMLLEEGAPVTSGQVAPGSIRVVVSRMTASVPECPDWSRPSQPEYEASTMSNFGCASAKNLAAMIADPEDLLHGRNGQGGSDAHTATKAVKAFRDRVLTGVTEVKQESSKGAQ</sequence>
<evidence type="ECO:0000313" key="2">
    <source>
        <dbReference type="Proteomes" id="UP000286100"/>
    </source>
</evidence>
<name>A0A418W5X8_9SPHN</name>
<proteinExistence type="predicted"/>